<dbReference type="AlphaFoldDB" id="A0A2H0U812"/>
<proteinExistence type="predicted"/>
<evidence type="ECO:0000313" key="3">
    <source>
        <dbReference type="EMBL" id="PIR82549.1"/>
    </source>
</evidence>
<feature type="compositionally biased region" description="Basic residues" evidence="1">
    <location>
        <begin position="1"/>
        <end position="12"/>
    </location>
</feature>
<gene>
    <name evidence="3" type="ORF">COU20_01990</name>
</gene>
<protein>
    <submittedName>
        <fullName evidence="3">Uncharacterized protein</fullName>
    </submittedName>
</protein>
<feature type="transmembrane region" description="Helical" evidence="2">
    <location>
        <begin position="205"/>
        <end position="228"/>
    </location>
</feature>
<feature type="compositionally biased region" description="Low complexity" evidence="1">
    <location>
        <begin position="36"/>
        <end position="58"/>
    </location>
</feature>
<feature type="compositionally biased region" description="Pro residues" evidence="1">
    <location>
        <begin position="59"/>
        <end position="74"/>
    </location>
</feature>
<name>A0A2H0U812_9BACT</name>
<keyword evidence="2" id="KW-0472">Membrane</keyword>
<evidence type="ECO:0000313" key="4">
    <source>
        <dbReference type="Proteomes" id="UP000231379"/>
    </source>
</evidence>
<dbReference type="Proteomes" id="UP000231379">
    <property type="component" value="Unassembled WGS sequence"/>
</dbReference>
<comment type="caution">
    <text evidence="3">The sequence shown here is derived from an EMBL/GenBank/DDBJ whole genome shotgun (WGS) entry which is preliminary data.</text>
</comment>
<reference evidence="4" key="1">
    <citation type="submission" date="2017-09" db="EMBL/GenBank/DDBJ databases">
        <title>Depth-based differentiation of microbial function through sediment-hosted aquifers and enrichment of novel symbionts in the deep terrestrial subsurface.</title>
        <authorList>
            <person name="Probst A.J."/>
            <person name="Ladd B."/>
            <person name="Jarett J.K."/>
            <person name="Geller-Mcgrath D.E."/>
            <person name="Sieber C.M.K."/>
            <person name="Emerson J.B."/>
            <person name="Anantharaman K."/>
            <person name="Thomas B.C."/>
            <person name="Malmstrom R."/>
            <person name="Stieglmeier M."/>
            <person name="Klingl A."/>
            <person name="Woyke T."/>
            <person name="Ryan C.M."/>
            <person name="Banfield J.F."/>
        </authorList>
    </citation>
    <scope>NUCLEOTIDE SEQUENCE [LARGE SCALE GENOMIC DNA]</scope>
</reference>
<sequence>MPHAKGSPHRKAAAAAIMNEETEKDPGTDSGGASNAAQSDAHTGAAADAAAPSRAPAEPASPVPAQTPAPPPPAGKAAAPLSPPASDAQREVERILADSKLPERAAFRASADAKPAAKPQGTGEAAAPTAQPRKPSAPPARAAAPKSPDDIASVHTLKDDLQTVVRDQKISFVRAAALEQQKSRRGSDTKIERSAAANAARRRTLGIITTALILVSLGVAAIAGVLYVRGERAQVGSAAFGSGSLLFAEQTAAFSMGTQPPDDLKRTIAQARHASGTTLGAIVRLVPLVPVYNAEGDVTHERPASISEFLRAIGTGHPSELERALSPEFFFGIHTVDKNAPILVMEVASYELAFAAMLEWEETMNADLAPIFTPVAAYRLDANGLPIERAFTDVVMRNYDVRALEDDNGAVQLYYSFPTRDLLIIAESPFSFTEALSRLRADRRL</sequence>
<dbReference type="EMBL" id="PFBM01000012">
    <property type="protein sequence ID" value="PIR82549.1"/>
    <property type="molecule type" value="Genomic_DNA"/>
</dbReference>
<feature type="region of interest" description="Disordered" evidence="1">
    <location>
        <begin position="1"/>
        <end position="151"/>
    </location>
</feature>
<organism evidence="3 4">
    <name type="scientific">Candidatus Kaiserbacteria bacterium CG10_big_fil_rev_8_21_14_0_10_59_10</name>
    <dbReference type="NCBI Taxonomy" id="1974612"/>
    <lineage>
        <taxon>Bacteria</taxon>
        <taxon>Candidatus Kaiseribacteriota</taxon>
    </lineage>
</organism>
<evidence type="ECO:0000256" key="1">
    <source>
        <dbReference type="SAM" id="MobiDB-lite"/>
    </source>
</evidence>
<feature type="compositionally biased region" description="Low complexity" evidence="1">
    <location>
        <begin position="75"/>
        <end position="87"/>
    </location>
</feature>
<feature type="compositionally biased region" description="Basic and acidic residues" evidence="1">
    <location>
        <begin position="88"/>
        <end position="106"/>
    </location>
</feature>
<keyword evidence="2" id="KW-1133">Transmembrane helix</keyword>
<evidence type="ECO:0000256" key="2">
    <source>
        <dbReference type="SAM" id="Phobius"/>
    </source>
</evidence>
<accession>A0A2H0U812</accession>
<keyword evidence="2" id="KW-0812">Transmembrane</keyword>